<evidence type="ECO:0000256" key="13">
    <source>
        <dbReference type="ARBA" id="ARBA00049117"/>
    </source>
</evidence>
<evidence type="ECO:0000259" key="15">
    <source>
        <dbReference type="SMART" id="SM00864"/>
    </source>
</evidence>
<keyword evidence="6 14" id="KW-0493">Microtubule</keyword>
<dbReference type="Pfam" id="PF03953">
    <property type="entry name" value="Tubulin_C"/>
    <property type="match status" value="1"/>
</dbReference>
<dbReference type="InterPro" id="IPR008280">
    <property type="entry name" value="Tub_FtsZ_C"/>
</dbReference>
<comment type="function">
    <text evidence="12 14">Tubulin is the major constituent of microtubules, a cylinder consisting of laterally associated linear protofilaments composed of alpha- and beta-tubulin heterodimers. Microtubules grow by the addition of GTP-tubulin dimers to the microtubule end, where a stabilizing cap forms. Below the cap, tubulin dimers are in GDP-bound state, owing to GTPase activity of alpha-tubulin.</text>
</comment>
<protein>
    <recommendedName>
        <fullName evidence="14">Tubulin alpha chain</fullName>
    </recommendedName>
</protein>
<dbReference type="InterPro" id="IPR017975">
    <property type="entry name" value="Tubulin_CS"/>
</dbReference>
<dbReference type="FunFam" id="1.10.287.600:FF:000001">
    <property type="entry name" value="Tubulin alpha chain"/>
    <property type="match status" value="1"/>
</dbReference>
<evidence type="ECO:0000256" key="7">
    <source>
        <dbReference type="ARBA" id="ARBA00022741"/>
    </source>
</evidence>
<dbReference type="InterPro" id="IPR018316">
    <property type="entry name" value="Tubulin/FtsZ_2-layer-sand-dom"/>
</dbReference>
<keyword evidence="5" id="KW-0963">Cytoplasm</keyword>
<evidence type="ECO:0000256" key="2">
    <source>
        <dbReference type="ARBA" id="ARBA00004245"/>
    </source>
</evidence>
<dbReference type="SUPFAM" id="SSF55307">
    <property type="entry name" value="Tubulin C-terminal domain-like"/>
    <property type="match status" value="1"/>
</dbReference>
<feature type="domain" description="Tubulin/FtsZ GTPase" evidence="15">
    <location>
        <begin position="49"/>
        <end position="246"/>
    </location>
</feature>
<evidence type="ECO:0000256" key="11">
    <source>
        <dbReference type="ARBA" id="ARBA00023212"/>
    </source>
</evidence>
<keyword evidence="11" id="KW-0206">Cytoskeleton</keyword>
<dbReference type="EMBL" id="BT071499">
    <property type="protein sequence ID" value="ACN40957.1"/>
    <property type="molecule type" value="mRNA"/>
</dbReference>
<dbReference type="SUPFAM" id="SSF52490">
    <property type="entry name" value="Tubulin nucleotide-binding domain-like"/>
    <property type="match status" value="1"/>
</dbReference>
<dbReference type="GO" id="GO:0016787">
    <property type="term" value="F:hydrolase activity"/>
    <property type="evidence" value="ECO:0007669"/>
    <property type="project" value="UniProtKB-KW"/>
</dbReference>
<sequence length="451" mass="50135">MREIINIHVGQAGIQVGNTCWELFCLEHGIQPDGYPSSDGIINGGTYAHSAFFSETGAGKHVPRALFIDLEPTVIDEVRTGPYRQLFHPEQLISGKEDAANNFARGHYTVGKDVLENCLDRIRKLCDNCTSLQGFLVFNAVGGGTGSGLGSLLLERLSVEYGRKPKLGFNIYPSPQVSTAVVEPYNSVLSTHSLLEHTDVAVVLDNEAIYDICKRCLDIERPTYKNLNRLISQVISSLTSSLRFQGALNVDINEFQTNLVPFPRIHFMLSSYAPVVSKEKAYHEALSVKEITNSVFEASNMMAKCDPRHGKYMACCLMYRGDVVPKDVNAAVSMIKTKRAVQFVDWCPTGFKCGINYQPPAVVPGGDLCKVPRAVCMISNNTAVVEVFSRLDHKFDLMFAKRAFVHWYVGEGMEEGEFSEAREDLAALEKDYEEVAAEDLDDEEVDEEEVY</sequence>
<dbReference type="GO" id="GO:0005200">
    <property type="term" value="F:structural constituent of cytoskeleton"/>
    <property type="evidence" value="ECO:0007669"/>
    <property type="project" value="InterPro"/>
</dbReference>
<feature type="domain" description="Tubulin/FtsZ 2-layer sandwich" evidence="16">
    <location>
        <begin position="248"/>
        <end position="393"/>
    </location>
</feature>
<dbReference type="InterPro" id="IPR002452">
    <property type="entry name" value="Alpha_tubulin"/>
</dbReference>
<dbReference type="AlphaFoldDB" id="C0PT17"/>
<evidence type="ECO:0000256" key="8">
    <source>
        <dbReference type="ARBA" id="ARBA00022801"/>
    </source>
</evidence>
<dbReference type="FunFam" id="3.30.1330.20:FF:000001">
    <property type="entry name" value="Tubulin alpha chain"/>
    <property type="match status" value="1"/>
</dbReference>
<dbReference type="FunFam" id="3.40.50.1440:FF:000004">
    <property type="entry name" value="Tubulin alpha chain"/>
    <property type="match status" value="1"/>
</dbReference>
<evidence type="ECO:0000313" key="17">
    <source>
        <dbReference type="EMBL" id="ACN40957.1"/>
    </source>
</evidence>
<dbReference type="SMART" id="SM00865">
    <property type="entry name" value="Tubulin_C"/>
    <property type="match status" value="1"/>
</dbReference>
<organism evidence="17">
    <name type="scientific">Picea sitchensis</name>
    <name type="common">Sitka spruce</name>
    <name type="synonym">Pinus sitchensis</name>
    <dbReference type="NCBI Taxonomy" id="3332"/>
    <lineage>
        <taxon>Eukaryota</taxon>
        <taxon>Viridiplantae</taxon>
        <taxon>Streptophyta</taxon>
        <taxon>Embryophyta</taxon>
        <taxon>Tracheophyta</taxon>
        <taxon>Spermatophyta</taxon>
        <taxon>Pinopsida</taxon>
        <taxon>Pinidae</taxon>
        <taxon>Conifers I</taxon>
        <taxon>Pinales</taxon>
        <taxon>Pinaceae</taxon>
        <taxon>Picea</taxon>
    </lineage>
</organism>
<evidence type="ECO:0000256" key="3">
    <source>
        <dbReference type="ARBA" id="ARBA00009636"/>
    </source>
</evidence>
<comment type="cofactor">
    <cofactor evidence="1">
        <name>Mg(2+)</name>
        <dbReference type="ChEBI" id="CHEBI:18420"/>
    </cofactor>
</comment>
<dbReference type="PROSITE" id="PS00228">
    <property type="entry name" value="TUBULIN_B_AUTOREG"/>
    <property type="match status" value="1"/>
</dbReference>
<comment type="similarity">
    <text evidence="3 14">Belongs to the tubulin family.</text>
</comment>
<reference evidence="17" key="1">
    <citation type="submission" date="2009-02" db="EMBL/GenBank/DDBJ databases">
        <title>Full length sequence-verified cDNA sequences from Sitka spruce (Picea sitchensis).</title>
        <authorList>
            <person name="Reid K.E."/>
            <person name="Liao N."/>
            <person name="Ralph S."/>
            <person name="Kolosova N."/>
            <person name="Oddy C."/>
            <person name="Moore R."/>
            <person name="Mayo M."/>
            <person name="Wagner S."/>
            <person name="King J."/>
            <person name="Yanchuk A."/>
            <person name="Holt R."/>
            <person name="Jones S."/>
            <person name="Marra M."/>
            <person name="Ritland C.E."/>
            <person name="Ritland K."/>
            <person name="Bohlmann J."/>
        </authorList>
    </citation>
    <scope>NUCLEOTIDE SEQUENCE</scope>
    <source>
        <tissue evidence="17">Bark</tissue>
    </source>
</reference>
<proteinExistence type="evidence at transcript level"/>
<name>C0PT17_PICSI</name>
<evidence type="ECO:0000256" key="6">
    <source>
        <dbReference type="ARBA" id="ARBA00022701"/>
    </source>
</evidence>
<dbReference type="PRINTS" id="PR01162">
    <property type="entry name" value="ALPHATUBULIN"/>
</dbReference>
<evidence type="ECO:0000256" key="10">
    <source>
        <dbReference type="ARBA" id="ARBA00023134"/>
    </source>
</evidence>
<dbReference type="Gene3D" id="3.30.1330.20">
    <property type="entry name" value="Tubulin/FtsZ, C-terminal domain"/>
    <property type="match status" value="1"/>
</dbReference>
<dbReference type="PROSITE" id="PS00227">
    <property type="entry name" value="TUBULIN"/>
    <property type="match status" value="1"/>
</dbReference>
<comment type="catalytic activity">
    <reaction evidence="13">
        <text>GTP + H2O = GDP + phosphate + H(+)</text>
        <dbReference type="Rhea" id="RHEA:19669"/>
        <dbReference type="ChEBI" id="CHEBI:15377"/>
        <dbReference type="ChEBI" id="CHEBI:15378"/>
        <dbReference type="ChEBI" id="CHEBI:37565"/>
        <dbReference type="ChEBI" id="CHEBI:43474"/>
        <dbReference type="ChEBI" id="CHEBI:58189"/>
    </reaction>
    <physiologicalReaction direction="left-to-right" evidence="13">
        <dbReference type="Rhea" id="RHEA:19670"/>
    </physiologicalReaction>
</comment>
<keyword evidence="9" id="KW-0460">Magnesium</keyword>
<dbReference type="InterPro" id="IPR036525">
    <property type="entry name" value="Tubulin/FtsZ_GTPase_sf"/>
</dbReference>
<dbReference type="PANTHER" id="PTHR11588">
    <property type="entry name" value="TUBULIN"/>
    <property type="match status" value="1"/>
</dbReference>
<keyword evidence="8" id="KW-0378">Hydrolase</keyword>
<dbReference type="GO" id="GO:0007017">
    <property type="term" value="P:microtubule-based process"/>
    <property type="evidence" value="ECO:0007669"/>
    <property type="project" value="InterPro"/>
</dbReference>
<comment type="subunit">
    <text evidence="4 14">Dimer of alpha and beta chains. A typical microtubule is a hollow water-filled tube with an outer diameter of 25 nm and an inner diameter of 15 nM. Alpha-beta heterodimers associate head-to-tail to form protofilaments running lengthwise along the microtubule wall with the beta-tubulin subunit facing the microtubule plus end conferring a structural polarity. Microtubules usually have 13 protofilaments but different protofilament numbers can be found in some organisms and specialized cells.</text>
</comment>
<dbReference type="OMA" id="REDMACL"/>
<evidence type="ECO:0000256" key="14">
    <source>
        <dbReference type="RuleBase" id="RU000352"/>
    </source>
</evidence>
<keyword evidence="10 14" id="KW-0342">GTP-binding</keyword>
<dbReference type="GO" id="GO:0005874">
    <property type="term" value="C:microtubule"/>
    <property type="evidence" value="ECO:0007669"/>
    <property type="project" value="UniProtKB-KW"/>
</dbReference>
<dbReference type="GO" id="GO:0005525">
    <property type="term" value="F:GTP binding"/>
    <property type="evidence" value="ECO:0007669"/>
    <property type="project" value="UniProtKB-UniRule"/>
</dbReference>
<dbReference type="SMART" id="SM00864">
    <property type="entry name" value="Tubulin"/>
    <property type="match status" value="1"/>
</dbReference>
<dbReference type="PRINTS" id="PR01161">
    <property type="entry name" value="TUBULIN"/>
</dbReference>
<dbReference type="InterPro" id="IPR003008">
    <property type="entry name" value="Tubulin_FtsZ_GTPase"/>
</dbReference>
<evidence type="ECO:0000256" key="9">
    <source>
        <dbReference type="ARBA" id="ARBA00022842"/>
    </source>
</evidence>
<dbReference type="CDD" id="cd02186">
    <property type="entry name" value="alpha_tubulin"/>
    <property type="match status" value="1"/>
</dbReference>
<comment type="subcellular location">
    <subcellularLocation>
        <location evidence="2">Cytoplasm</location>
        <location evidence="2">Cytoskeleton</location>
    </subcellularLocation>
</comment>
<dbReference type="InterPro" id="IPR000217">
    <property type="entry name" value="Tubulin"/>
</dbReference>
<dbReference type="Gene3D" id="3.40.50.1440">
    <property type="entry name" value="Tubulin/FtsZ, GTPase domain"/>
    <property type="match status" value="1"/>
</dbReference>
<evidence type="ECO:0000259" key="16">
    <source>
        <dbReference type="SMART" id="SM00865"/>
    </source>
</evidence>
<evidence type="ECO:0000256" key="12">
    <source>
        <dbReference type="ARBA" id="ARBA00034296"/>
    </source>
</evidence>
<evidence type="ECO:0000256" key="4">
    <source>
        <dbReference type="ARBA" id="ARBA00011747"/>
    </source>
</evidence>
<dbReference type="Pfam" id="PF00091">
    <property type="entry name" value="Tubulin"/>
    <property type="match status" value="1"/>
</dbReference>
<accession>C0PT17</accession>
<evidence type="ECO:0000256" key="1">
    <source>
        <dbReference type="ARBA" id="ARBA00001946"/>
    </source>
</evidence>
<dbReference type="InterPro" id="IPR023123">
    <property type="entry name" value="Tubulin_C"/>
</dbReference>
<dbReference type="InterPro" id="IPR013838">
    <property type="entry name" value="Beta-tubulin_BS"/>
</dbReference>
<keyword evidence="7 14" id="KW-0547">Nucleotide-binding</keyword>
<dbReference type="Gene3D" id="1.10.287.600">
    <property type="entry name" value="Helix hairpin bin"/>
    <property type="match status" value="1"/>
</dbReference>
<dbReference type="InterPro" id="IPR037103">
    <property type="entry name" value="Tubulin/FtsZ-like_C"/>
</dbReference>
<evidence type="ECO:0000256" key="5">
    <source>
        <dbReference type="ARBA" id="ARBA00022490"/>
    </source>
</evidence>